<dbReference type="AlphaFoldDB" id="A0A8K0TUE3"/>
<evidence type="ECO:0000256" key="1">
    <source>
        <dbReference type="SAM" id="SignalP"/>
    </source>
</evidence>
<reference evidence="2" key="1">
    <citation type="journal article" date="2021" name="Nat. Commun.">
        <title>Genetic determinants of endophytism in the Arabidopsis root mycobiome.</title>
        <authorList>
            <person name="Mesny F."/>
            <person name="Miyauchi S."/>
            <person name="Thiergart T."/>
            <person name="Pickel B."/>
            <person name="Atanasova L."/>
            <person name="Karlsson M."/>
            <person name="Huettel B."/>
            <person name="Barry K.W."/>
            <person name="Haridas S."/>
            <person name="Chen C."/>
            <person name="Bauer D."/>
            <person name="Andreopoulos W."/>
            <person name="Pangilinan J."/>
            <person name="LaButti K."/>
            <person name="Riley R."/>
            <person name="Lipzen A."/>
            <person name="Clum A."/>
            <person name="Drula E."/>
            <person name="Henrissat B."/>
            <person name="Kohler A."/>
            <person name="Grigoriev I.V."/>
            <person name="Martin F.M."/>
            <person name="Hacquard S."/>
        </authorList>
    </citation>
    <scope>NUCLEOTIDE SEQUENCE</scope>
    <source>
        <strain evidence="2">MPI-CAGE-AT-0016</strain>
    </source>
</reference>
<feature type="signal peptide" evidence="1">
    <location>
        <begin position="1"/>
        <end position="20"/>
    </location>
</feature>
<evidence type="ECO:0008006" key="4">
    <source>
        <dbReference type="Google" id="ProtNLM"/>
    </source>
</evidence>
<keyword evidence="3" id="KW-1185">Reference proteome</keyword>
<accession>A0A8K0TUE3</accession>
<evidence type="ECO:0000313" key="3">
    <source>
        <dbReference type="Proteomes" id="UP000813385"/>
    </source>
</evidence>
<feature type="chain" id="PRO_5035460966" description="Secreted protein" evidence="1">
    <location>
        <begin position="21"/>
        <end position="104"/>
    </location>
</feature>
<proteinExistence type="predicted"/>
<dbReference type="Proteomes" id="UP000813385">
    <property type="component" value="Unassembled WGS sequence"/>
</dbReference>
<evidence type="ECO:0000313" key="2">
    <source>
        <dbReference type="EMBL" id="KAH7376266.1"/>
    </source>
</evidence>
<gene>
    <name evidence="2" type="ORF">B0T11DRAFT_271956</name>
</gene>
<name>A0A8K0TUE3_9PEZI</name>
<comment type="caution">
    <text evidence="2">The sequence shown here is derived from an EMBL/GenBank/DDBJ whole genome shotgun (WGS) entry which is preliminary data.</text>
</comment>
<protein>
    <recommendedName>
        <fullName evidence="4">Secreted protein</fullName>
    </recommendedName>
</protein>
<organism evidence="2 3">
    <name type="scientific">Plectosphaerella cucumerina</name>
    <dbReference type="NCBI Taxonomy" id="40658"/>
    <lineage>
        <taxon>Eukaryota</taxon>
        <taxon>Fungi</taxon>
        <taxon>Dikarya</taxon>
        <taxon>Ascomycota</taxon>
        <taxon>Pezizomycotina</taxon>
        <taxon>Sordariomycetes</taxon>
        <taxon>Hypocreomycetidae</taxon>
        <taxon>Glomerellales</taxon>
        <taxon>Plectosphaerellaceae</taxon>
        <taxon>Plectosphaerella</taxon>
    </lineage>
</organism>
<keyword evidence="1" id="KW-0732">Signal</keyword>
<sequence>MICLVDALFLALCCVVVCRGRRELSPRVFGDDRQCLVPLPLGLVPGWAGPSCGGVSTCASTPWIGAMTYLEDGQKQQCISCATMALGVCRLRPSSVCITGGGSR</sequence>
<dbReference type="EMBL" id="JAGPXD010000001">
    <property type="protein sequence ID" value="KAH7376266.1"/>
    <property type="molecule type" value="Genomic_DNA"/>
</dbReference>